<accession>A0ABP5E5C9</accession>
<keyword evidence="3" id="KW-0804">Transcription</keyword>
<feature type="region of interest" description="Disordered" evidence="5">
    <location>
        <begin position="198"/>
        <end position="219"/>
    </location>
</feature>
<dbReference type="Gene3D" id="1.10.357.10">
    <property type="entry name" value="Tetracycline Repressor, domain 2"/>
    <property type="match status" value="1"/>
</dbReference>
<dbReference type="InterPro" id="IPR009057">
    <property type="entry name" value="Homeodomain-like_sf"/>
</dbReference>
<evidence type="ECO:0000256" key="4">
    <source>
        <dbReference type="PROSITE-ProRule" id="PRU00335"/>
    </source>
</evidence>
<evidence type="ECO:0000256" key="2">
    <source>
        <dbReference type="ARBA" id="ARBA00023125"/>
    </source>
</evidence>
<gene>
    <name evidence="7" type="ORF">GCM10009838_61670</name>
</gene>
<evidence type="ECO:0000313" key="7">
    <source>
        <dbReference type="EMBL" id="GAA1990236.1"/>
    </source>
</evidence>
<dbReference type="EMBL" id="BAAAQM010000043">
    <property type="protein sequence ID" value="GAA1990236.1"/>
    <property type="molecule type" value="Genomic_DNA"/>
</dbReference>
<dbReference type="PANTHER" id="PTHR47506:SF1">
    <property type="entry name" value="HTH-TYPE TRANSCRIPTIONAL REGULATOR YJDC"/>
    <property type="match status" value="1"/>
</dbReference>
<dbReference type="InterPro" id="IPR036271">
    <property type="entry name" value="Tet_transcr_reg_TetR-rel_C_sf"/>
</dbReference>
<dbReference type="PROSITE" id="PS50977">
    <property type="entry name" value="HTH_TETR_2"/>
    <property type="match status" value="1"/>
</dbReference>
<dbReference type="Pfam" id="PF00440">
    <property type="entry name" value="TetR_N"/>
    <property type="match status" value="1"/>
</dbReference>
<dbReference type="Gene3D" id="1.10.10.60">
    <property type="entry name" value="Homeodomain-like"/>
    <property type="match status" value="1"/>
</dbReference>
<reference evidence="8" key="1">
    <citation type="journal article" date="2019" name="Int. J. Syst. Evol. Microbiol.">
        <title>The Global Catalogue of Microorganisms (GCM) 10K type strain sequencing project: providing services to taxonomists for standard genome sequencing and annotation.</title>
        <authorList>
            <consortium name="The Broad Institute Genomics Platform"/>
            <consortium name="The Broad Institute Genome Sequencing Center for Infectious Disease"/>
            <person name="Wu L."/>
            <person name="Ma J."/>
        </authorList>
    </citation>
    <scope>NUCLEOTIDE SEQUENCE [LARGE SCALE GENOMIC DNA]</scope>
    <source>
        <strain evidence="8">JCM 16013</strain>
    </source>
</reference>
<feature type="DNA-binding region" description="H-T-H motif" evidence="4">
    <location>
        <begin position="32"/>
        <end position="51"/>
    </location>
</feature>
<dbReference type="InterPro" id="IPR001647">
    <property type="entry name" value="HTH_TetR"/>
</dbReference>
<dbReference type="SUPFAM" id="SSF46689">
    <property type="entry name" value="Homeodomain-like"/>
    <property type="match status" value="1"/>
</dbReference>
<keyword evidence="1" id="KW-0805">Transcription regulation</keyword>
<keyword evidence="2 4" id="KW-0238">DNA-binding</keyword>
<sequence>MTQRGRPREFDLDDALDKAIDVFWKQGYGGTSLSDLTEAMGISRPSLYSAFGNKEQTFKAAVERYARVDMAYVDDALSAPTAYETVSRYLRSNADAVTTPGKPAGCLSIQGGLSAGPDDDRVVRYLADRRADGERRFADRFARAIADGGLPASEDAADLAKYVSTVSAGLAVQAAAGVSREELHRVVDRALLAFPDKASHTPASAGGGEVSSSPRARWG</sequence>
<evidence type="ECO:0000256" key="3">
    <source>
        <dbReference type="ARBA" id="ARBA00023163"/>
    </source>
</evidence>
<name>A0ABP5E5C9_9ACTN</name>
<evidence type="ECO:0000256" key="5">
    <source>
        <dbReference type="SAM" id="MobiDB-lite"/>
    </source>
</evidence>
<dbReference type="RefSeq" id="WP_344660670.1">
    <property type="nucleotide sequence ID" value="NZ_BAAAQM010000043.1"/>
</dbReference>
<organism evidence="7 8">
    <name type="scientific">Catenulispora subtropica</name>
    <dbReference type="NCBI Taxonomy" id="450798"/>
    <lineage>
        <taxon>Bacteria</taxon>
        <taxon>Bacillati</taxon>
        <taxon>Actinomycetota</taxon>
        <taxon>Actinomycetes</taxon>
        <taxon>Catenulisporales</taxon>
        <taxon>Catenulisporaceae</taxon>
        <taxon>Catenulispora</taxon>
    </lineage>
</organism>
<dbReference type="PANTHER" id="PTHR47506">
    <property type="entry name" value="TRANSCRIPTIONAL REGULATORY PROTEIN"/>
    <property type="match status" value="1"/>
</dbReference>
<keyword evidence="8" id="KW-1185">Reference proteome</keyword>
<feature type="domain" description="HTH tetR-type" evidence="6">
    <location>
        <begin position="9"/>
        <end position="69"/>
    </location>
</feature>
<protein>
    <submittedName>
        <fullName evidence="7">TetR/AcrR family transcriptional regulator</fullName>
    </submittedName>
</protein>
<evidence type="ECO:0000313" key="8">
    <source>
        <dbReference type="Proteomes" id="UP001499854"/>
    </source>
</evidence>
<proteinExistence type="predicted"/>
<dbReference type="Proteomes" id="UP001499854">
    <property type="component" value="Unassembled WGS sequence"/>
</dbReference>
<evidence type="ECO:0000259" key="6">
    <source>
        <dbReference type="PROSITE" id="PS50977"/>
    </source>
</evidence>
<comment type="caution">
    <text evidence="7">The sequence shown here is derived from an EMBL/GenBank/DDBJ whole genome shotgun (WGS) entry which is preliminary data.</text>
</comment>
<feature type="compositionally biased region" description="Polar residues" evidence="5">
    <location>
        <begin position="210"/>
        <end position="219"/>
    </location>
</feature>
<dbReference type="SUPFAM" id="SSF48498">
    <property type="entry name" value="Tetracyclin repressor-like, C-terminal domain"/>
    <property type="match status" value="1"/>
</dbReference>
<evidence type="ECO:0000256" key="1">
    <source>
        <dbReference type="ARBA" id="ARBA00023015"/>
    </source>
</evidence>